<dbReference type="SUPFAM" id="SSF46785">
    <property type="entry name" value="Winged helix' DNA-binding domain"/>
    <property type="match status" value="1"/>
</dbReference>
<protein>
    <submittedName>
        <fullName evidence="6">LysR family transcriptional regulator</fullName>
    </submittedName>
</protein>
<evidence type="ECO:0000259" key="5">
    <source>
        <dbReference type="PROSITE" id="PS50931"/>
    </source>
</evidence>
<feature type="domain" description="HTH lysR-type" evidence="5">
    <location>
        <begin position="6"/>
        <end position="63"/>
    </location>
</feature>
<keyword evidence="7" id="KW-1185">Reference proteome</keyword>
<evidence type="ECO:0000256" key="2">
    <source>
        <dbReference type="ARBA" id="ARBA00023015"/>
    </source>
</evidence>
<dbReference type="Pfam" id="PF00126">
    <property type="entry name" value="HTH_1"/>
    <property type="match status" value="1"/>
</dbReference>
<dbReference type="Pfam" id="PF03466">
    <property type="entry name" value="LysR_substrate"/>
    <property type="match status" value="1"/>
</dbReference>
<accession>A0ABQ2HXM9</accession>
<dbReference type="SUPFAM" id="SSF53850">
    <property type="entry name" value="Periplasmic binding protein-like II"/>
    <property type="match status" value="1"/>
</dbReference>
<comment type="similarity">
    <text evidence="1">Belongs to the LysR transcriptional regulatory family.</text>
</comment>
<keyword evidence="3" id="KW-0238">DNA-binding</keyword>
<dbReference type="InterPro" id="IPR005119">
    <property type="entry name" value="LysR_subst-bd"/>
</dbReference>
<name>A0ABQ2HXM9_9PSEU</name>
<evidence type="ECO:0000313" key="6">
    <source>
        <dbReference type="EMBL" id="GGM94689.1"/>
    </source>
</evidence>
<dbReference type="Gene3D" id="1.10.10.10">
    <property type="entry name" value="Winged helix-like DNA-binding domain superfamily/Winged helix DNA-binding domain"/>
    <property type="match status" value="1"/>
</dbReference>
<dbReference type="EMBL" id="BMNC01000004">
    <property type="protein sequence ID" value="GGM94689.1"/>
    <property type="molecule type" value="Genomic_DNA"/>
</dbReference>
<dbReference type="Gene3D" id="3.40.190.10">
    <property type="entry name" value="Periplasmic binding protein-like II"/>
    <property type="match status" value="2"/>
</dbReference>
<dbReference type="InterPro" id="IPR050389">
    <property type="entry name" value="LysR-type_TF"/>
</dbReference>
<dbReference type="InterPro" id="IPR036390">
    <property type="entry name" value="WH_DNA-bd_sf"/>
</dbReference>
<dbReference type="RefSeq" id="WP_189155800.1">
    <property type="nucleotide sequence ID" value="NZ_BMNC01000004.1"/>
</dbReference>
<comment type="caution">
    <text evidence="6">The sequence shown here is derived from an EMBL/GenBank/DDBJ whole genome shotgun (WGS) entry which is preliminary data.</text>
</comment>
<dbReference type="PRINTS" id="PR00039">
    <property type="entry name" value="HTHLYSR"/>
</dbReference>
<dbReference type="PANTHER" id="PTHR30118:SF15">
    <property type="entry name" value="TRANSCRIPTIONAL REGULATORY PROTEIN"/>
    <property type="match status" value="1"/>
</dbReference>
<evidence type="ECO:0000256" key="1">
    <source>
        <dbReference type="ARBA" id="ARBA00009437"/>
    </source>
</evidence>
<gene>
    <name evidence="6" type="ORF">GCM10011609_35210</name>
</gene>
<keyword evidence="4" id="KW-0804">Transcription</keyword>
<dbReference type="CDD" id="cd08417">
    <property type="entry name" value="PBP2_Nitroaromatics_like"/>
    <property type="match status" value="1"/>
</dbReference>
<evidence type="ECO:0000256" key="4">
    <source>
        <dbReference type="ARBA" id="ARBA00023163"/>
    </source>
</evidence>
<evidence type="ECO:0000256" key="3">
    <source>
        <dbReference type="ARBA" id="ARBA00023125"/>
    </source>
</evidence>
<keyword evidence="2" id="KW-0805">Transcription regulation</keyword>
<dbReference type="Proteomes" id="UP000597656">
    <property type="component" value="Unassembled WGS sequence"/>
</dbReference>
<proteinExistence type="inferred from homology"/>
<dbReference type="InterPro" id="IPR037402">
    <property type="entry name" value="YidZ_PBP2"/>
</dbReference>
<evidence type="ECO:0000313" key="7">
    <source>
        <dbReference type="Proteomes" id="UP000597656"/>
    </source>
</evidence>
<reference evidence="7" key="1">
    <citation type="journal article" date="2019" name="Int. J. Syst. Evol. Microbiol.">
        <title>The Global Catalogue of Microorganisms (GCM) 10K type strain sequencing project: providing services to taxonomists for standard genome sequencing and annotation.</title>
        <authorList>
            <consortium name="The Broad Institute Genomics Platform"/>
            <consortium name="The Broad Institute Genome Sequencing Center for Infectious Disease"/>
            <person name="Wu L."/>
            <person name="Ma J."/>
        </authorList>
    </citation>
    <scope>NUCLEOTIDE SEQUENCE [LARGE SCALE GENOMIC DNA]</scope>
    <source>
        <strain evidence="7">CGMCC 4.7319</strain>
    </source>
</reference>
<dbReference type="PANTHER" id="PTHR30118">
    <property type="entry name" value="HTH-TYPE TRANSCRIPTIONAL REGULATOR LEUO-RELATED"/>
    <property type="match status" value="1"/>
</dbReference>
<dbReference type="InterPro" id="IPR000847">
    <property type="entry name" value="LysR_HTH_N"/>
</dbReference>
<organism evidence="6 7">
    <name type="scientific">Lentzea pudingi</name>
    <dbReference type="NCBI Taxonomy" id="1789439"/>
    <lineage>
        <taxon>Bacteria</taxon>
        <taxon>Bacillati</taxon>
        <taxon>Actinomycetota</taxon>
        <taxon>Actinomycetes</taxon>
        <taxon>Pseudonocardiales</taxon>
        <taxon>Pseudonocardiaceae</taxon>
        <taxon>Lentzea</taxon>
    </lineage>
</organism>
<dbReference type="InterPro" id="IPR036388">
    <property type="entry name" value="WH-like_DNA-bd_sf"/>
</dbReference>
<sequence>MKIASLDLNLLTALTALLEERHVSRAARRMGLSQSATSEALGRLRRHFGDELLHRVGNRYELTPLAAGLRHSSAAALLLIEQTFSANTRFDPAECEQEFVLLVSDYAASVYGPLLAQVLLEAAPKARLRLLPLPRESTDTASLAARKVAGFVMPRGMAVEGFTGLDLFQDTWMCLVDEDNPDVGNRLTLNSMAVLPWVVQDTTEHTSSVMTALRAHGVEPHVQCVVGDFHSVIPLVRNSRRIGLVPSRMITGSPPSMRVLQPPFQTPPLVETLWWHVAHTSDPAHCWLRDTAAAAGAQLHQLY</sequence>
<dbReference type="PROSITE" id="PS50931">
    <property type="entry name" value="HTH_LYSR"/>
    <property type="match status" value="1"/>
</dbReference>